<proteinExistence type="predicted"/>
<dbReference type="GO" id="GO:0008270">
    <property type="term" value="F:zinc ion binding"/>
    <property type="evidence" value="ECO:0007669"/>
    <property type="project" value="InterPro"/>
</dbReference>
<protein>
    <submittedName>
        <fullName evidence="5">Alcohol dehydrogenase catalytic domain-containing protein</fullName>
    </submittedName>
</protein>
<keyword evidence="6" id="KW-1185">Reference proteome</keyword>
<reference evidence="5 6" key="1">
    <citation type="submission" date="2020-04" db="EMBL/GenBank/DDBJ databases">
        <title>Rhodospirillaceae bacterium KN72 isolated from deep sea.</title>
        <authorList>
            <person name="Zhang D.-C."/>
        </authorList>
    </citation>
    <scope>NUCLEOTIDE SEQUENCE [LARGE SCALE GENOMIC DNA]</scope>
    <source>
        <strain evidence="5 6">KN72</strain>
    </source>
</reference>
<dbReference type="PROSITE" id="PS00059">
    <property type="entry name" value="ADH_ZINC"/>
    <property type="match status" value="1"/>
</dbReference>
<gene>
    <name evidence="5" type="ORF">HH303_00445</name>
</gene>
<dbReference type="Pfam" id="PF08240">
    <property type="entry name" value="ADH_N"/>
    <property type="match status" value="1"/>
</dbReference>
<evidence type="ECO:0000313" key="5">
    <source>
        <dbReference type="EMBL" id="NMM42926.1"/>
    </source>
</evidence>
<dbReference type="EMBL" id="JABBNT010000001">
    <property type="protein sequence ID" value="NMM42926.1"/>
    <property type="molecule type" value="Genomic_DNA"/>
</dbReference>
<keyword evidence="1" id="KW-0560">Oxidoreductase</keyword>
<keyword evidence="3" id="KW-0812">Transmembrane</keyword>
<feature type="domain" description="Alcohol dehydrogenase-like N-terminal" evidence="4">
    <location>
        <begin position="2"/>
        <end position="70"/>
    </location>
</feature>
<dbReference type="InterPro" id="IPR013154">
    <property type="entry name" value="ADH-like_N"/>
</dbReference>
<evidence type="ECO:0000313" key="6">
    <source>
        <dbReference type="Proteomes" id="UP000539372"/>
    </source>
</evidence>
<evidence type="ECO:0000256" key="3">
    <source>
        <dbReference type="SAM" id="Phobius"/>
    </source>
</evidence>
<keyword evidence="3" id="KW-0472">Membrane</keyword>
<sequence length="147" mass="16097">MLPAVFGHEAAGVVEALGENVRGLTIGEPVVVVRWTGSTRRSMRSGPEPSCGMLSSSTKGLLFGVSVMGALVLVPFAAEGFFQGFIDFRSRRTRVELRDRGRTGRDVDIGRPVQRDRRGAAAHPIQREDDEDRAENDGMQEQSLRSQ</sequence>
<dbReference type="InterPro" id="IPR002328">
    <property type="entry name" value="ADH_Zn_CS"/>
</dbReference>
<evidence type="ECO:0000256" key="1">
    <source>
        <dbReference type="ARBA" id="ARBA00023002"/>
    </source>
</evidence>
<evidence type="ECO:0000259" key="4">
    <source>
        <dbReference type="Pfam" id="PF08240"/>
    </source>
</evidence>
<accession>A0A7Y0DWK2</accession>
<evidence type="ECO:0000256" key="2">
    <source>
        <dbReference type="SAM" id="MobiDB-lite"/>
    </source>
</evidence>
<dbReference type="GO" id="GO:0016491">
    <property type="term" value="F:oxidoreductase activity"/>
    <property type="evidence" value="ECO:0007669"/>
    <property type="project" value="UniProtKB-KW"/>
</dbReference>
<dbReference type="InterPro" id="IPR011032">
    <property type="entry name" value="GroES-like_sf"/>
</dbReference>
<comment type="caution">
    <text evidence="5">The sequence shown here is derived from an EMBL/GenBank/DDBJ whole genome shotgun (WGS) entry which is preliminary data.</text>
</comment>
<keyword evidence="3" id="KW-1133">Transmembrane helix</keyword>
<dbReference type="AlphaFoldDB" id="A0A7Y0DWK2"/>
<dbReference type="Gene3D" id="3.90.180.10">
    <property type="entry name" value="Medium-chain alcohol dehydrogenases, catalytic domain"/>
    <property type="match status" value="1"/>
</dbReference>
<name>A0A7Y0DWK2_9PROT</name>
<dbReference type="SUPFAM" id="SSF50129">
    <property type="entry name" value="GroES-like"/>
    <property type="match status" value="1"/>
</dbReference>
<feature type="region of interest" description="Disordered" evidence="2">
    <location>
        <begin position="97"/>
        <end position="147"/>
    </location>
</feature>
<feature type="transmembrane region" description="Helical" evidence="3">
    <location>
        <begin position="61"/>
        <end position="82"/>
    </location>
</feature>
<organism evidence="5 6">
    <name type="scientific">Pacificispira spongiicola</name>
    <dbReference type="NCBI Taxonomy" id="2729598"/>
    <lineage>
        <taxon>Bacteria</taxon>
        <taxon>Pseudomonadati</taxon>
        <taxon>Pseudomonadota</taxon>
        <taxon>Alphaproteobacteria</taxon>
        <taxon>Rhodospirillales</taxon>
        <taxon>Rhodospirillaceae</taxon>
        <taxon>Pacificispira</taxon>
    </lineage>
</organism>
<dbReference type="Proteomes" id="UP000539372">
    <property type="component" value="Unassembled WGS sequence"/>
</dbReference>
<feature type="compositionally biased region" description="Basic and acidic residues" evidence="2">
    <location>
        <begin position="97"/>
        <end position="119"/>
    </location>
</feature>